<feature type="compositionally biased region" description="Basic and acidic residues" evidence="1">
    <location>
        <begin position="67"/>
        <end position="87"/>
    </location>
</feature>
<protein>
    <submittedName>
        <fullName evidence="2">Uncharacterized protein</fullName>
    </submittedName>
</protein>
<feature type="compositionally biased region" description="Basic and acidic residues" evidence="1">
    <location>
        <begin position="30"/>
        <end position="39"/>
    </location>
</feature>
<evidence type="ECO:0000313" key="3">
    <source>
        <dbReference type="Proteomes" id="UP000700596"/>
    </source>
</evidence>
<evidence type="ECO:0000313" key="2">
    <source>
        <dbReference type="EMBL" id="KAH7132279.1"/>
    </source>
</evidence>
<feature type="region of interest" description="Disordered" evidence="1">
    <location>
        <begin position="1"/>
        <end position="127"/>
    </location>
</feature>
<feature type="compositionally biased region" description="Polar residues" evidence="1">
    <location>
        <begin position="8"/>
        <end position="23"/>
    </location>
</feature>
<keyword evidence="3" id="KW-1185">Reference proteome</keyword>
<dbReference type="AlphaFoldDB" id="A0A9P9E4J1"/>
<comment type="caution">
    <text evidence="2">The sequence shown here is derived from an EMBL/GenBank/DDBJ whole genome shotgun (WGS) entry which is preliminary data.</text>
</comment>
<accession>A0A9P9E4J1</accession>
<dbReference type="OrthoDB" id="4158609at2759"/>
<gene>
    <name evidence="2" type="ORF">B0J11DRAFT_503451</name>
</gene>
<sequence>MPSPFHQKYSSQSHKSFADNSTVPAMPEGPKQDAERRTSDASIGAGPESPTQRRRSSATNRFAALEALKRPTDAQSTERRASLHDSYGKPGFLGSMWNNFTRGPAGAQQPQQSQQPKQPRDTTTLRQ</sequence>
<evidence type="ECO:0000256" key="1">
    <source>
        <dbReference type="SAM" id="MobiDB-lite"/>
    </source>
</evidence>
<proteinExistence type="predicted"/>
<reference evidence="2" key="1">
    <citation type="journal article" date="2021" name="Nat. Commun.">
        <title>Genetic determinants of endophytism in the Arabidopsis root mycobiome.</title>
        <authorList>
            <person name="Mesny F."/>
            <person name="Miyauchi S."/>
            <person name="Thiergart T."/>
            <person name="Pickel B."/>
            <person name="Atanasova L."/>
            <person name="Karlsson M."/>
            <person name="Huettel B."/>
            <person name="Barry K.W."/>
            <person name="Haridas S."/>
            <person name="Chen C."/>
            <person name="Bauer D."/>
            <person name="Andreopoulos W."/>
            <person name="Pangilinan J."/>
            <person name="LaButti K."/>
            <person name="Riley R."/>
            <person name="Lipzen A."/>
            <person name="Clum A."/>
            <person name="Drula E."/>
            <person name="Henrissat B."/>
            <person name="Kohler A."/>
            <person name="Grigoriev I.V."/>
            <person name="Martin F.M."/>
            <person name="Hacquard S."/>
        </authorList>
    </citation>
    <scope>NUCLEOTIDE SEQUENCE</scope>
    <source>
        <strain evidence="2">MPI-CAGE-CH-0243</strain>
    </source>
</reference>
<dbReference type="Proteomes" id="UP000700596">
    <property type="component" value="Unassembled WGS sequence"/>
</dbReference>
<dbReference type="EMBL" id="JAGMWT010000003">
    <property type="protein sequence ID" value="KAH7132279.1"/>
    <property type="molecule type" value="Genomic_DNA"/>
</dbReference>
<organism evidence="2 3">
    <name type="scientific">Dendryphion nanum</name>
    <dbReference type="NCBI Taxonomy" id="256645"/>
    <lineage>
        <taxon>Eukaryota</taxon>
        <taxon>Fungi</taxon>
        <taxon>Dikarya</taxon>
        <taxon>Ascomycota</taxon>
        <taxon>Pezizomycotina</taxon>
        <taxon>Dothideomycetes</taxon>
        <taxon>Pleosporomycetidae</taxon>
        <taxon>Pleosporales</taxon>
        <taxon>Torulaceae</taxon>
        <taxon>Dendryphion</taxon>
    </lineage>
</organism>
<name>A0A9P9E4J1_9PLEO</name>
<feature type="compositionally biased region" description="Low complexity" evidence="1">
    <location>
        <begin position="108"/>
        <end position="117"/>
    </location>
</feature>